<feature type="transmembrane region" description="Helical" evidence="9">
    <location>
        <begin position="333"/>
        <end position="360"/>
    </location>
</feature>
<keyword evidence="7 9" id="KW-0472">Membrane</keyword>
<dbReference type="NCBIfam" id="TIGR00801">
    <property type="entry name" value="ncs2"/>
    <property type="match status" value="1"/>
</dbReference>
<evidence type="ECO:0000256" key="4">
    <source>
        <dbReference type="ARBA" id="ARBA00022475"/>
    </source>
</evidence>
<dbReference type="PANTHER" id="PTHR42810:SF4">
    <property type="entry name" value="URIC ACID TRANSPORTER UACT"/>
    <property type="match status" value="1"/>
</dbReference>
<feature type="compositionally biased region" description="Basic residues" evidence="8">
    <location>
        <begin position="446"/>
        <end position="455"/>
    </location>
</feature>
<evidence type="ECO:0000256" key="6">
    <source>
        <dbReference type="ARBA" id="ARBA00022989"/>
    </source>
</evidence>
<dbReference type="PANTHER" id="PTHR42810">
    <property type="entry name" value="PURINE PERMEASE C1399.01C-RELATED"/>
    <property type="match status" value="1"/>
</dbReference>
<feature type="transmembrane region" description="Helical" evidence="9">
    <location>
        <begin position="308"/>
        <end position="327"/>
    </location>
</feature>
<keyword evidence="5 9" id="KW-0812">Transmembrane</keyword>
<proteinExistence type="inferred from homology"/>
<protein>
    <submittedName>
        <fullName evidence="10">Uracil-xanthine permease</fullName>
    </submittedName>
</protein>
<feature type="transmembrane region" description="Helical" evidence="9">
    <location>
        <begin position="144"/>
        <end position="162"/>
    </location>
</feature>
<dbReference type="GO" id="GO:0005886">
    <property type="term" value="C:plasma membrane"/>
    <property type="evidence" value="ECO:0007669"/>
    <property type="project" value="UniProtKB-SubCell"/>
</dbReference>
<evidence type="ECO:0000256" key="7">
    <source>
        <dbReference type="ARBA" id="ARBA00023136"/>
    </source>
</evidence>
<dbReference type="InterPro" id="IPR006043">
    <property type="entry name" value="NCS2"/>
</dbReference>
<dbReference type="GO" id="GO:0042907">
    <property type="term" value="F:xanthine transmembrane transporter activity"/>
    <property type="evidence" value="ECO:0007669"/>
    <property type="project" value="TreeGrafter"/>
</dbReference>
<reference evidence="10" key="1">
    <citation type="submission" date="2020-08" db="EMBL/GenBank/DDBJ databases">
        <title>Sequencing the genomes of 1000 actinobacteria strains.</title>
        <authorList>
            <person name="Klenk H.-P."/>
        </authorList>
    </citation>
    <scope>NUCLEOTIDE SEQUENCE</scope>
    <source>
        <strain evidence="10">DSM 10695</strain>
    </source>
</reference>
<feature type="transmembrane region" description="Helical" evidence="9">
    <location>
        <begin position="232"/>
        <end position="250"/>
    </location>
</feature>
<keyword evidence="6 9" id="KW-1133">Transmembrane helix</keyword>
<gene>
    <name evidence="10" type="ORF">HD592_000344</name>
</gene>
<dbReference type="Pfam" id="PF00860">
    <property type="entry name" value="Xan_ur_permease"/>
    <property type="match status" value="1"/>
</dbReference>
<dbReference type="EMBL" id="JACHMK010000001">
    <property type="protein sequence ID" value="MBB6333779.1"/>
    <property type="molecule type" value="Genomic_DNA"/>
</dbReference>
<evidence type="ECO:0000256" key="9">
    <source>
        <dbReference type="SAM" id="Phobius"/>
    </source>
</evidence>
<evidence type="ECO:0000256" key="3">
    <source>
        <dbReference type="ARBA" id="ARBA00022448"/>
    </source>
</evidence>
<feature type="transmembrane region" description="Helical" evidence="9">
    <location>
        <begin position="396"/>
        <end position="414"/>
    </location>
</feature>
<keyword evidence="11" id="KW-1185">Reference proteome</keyword>
<feature type="region of interest" description="Disordered" evidence="8">
    <location>
        <begin position="428"/>
        <end position="455"/>
    </location>
</feature>
<dbReference type="OrthoDB" id="9779092at2"/>
<comment type="subcellular location">
    <subcellularLocation>
        <location evidence="1">Cell membrane</location>
        <topology evidence="1">Multi-pass membrane protein</topology>
    </subcellularLocation>
</comment>
<evidence type="ECO:0000256" key="2">
    <source>
        <dbReference type="ARBA" id="ARBA00008821"/>
    </source>
</evidence>
<dbReference type="InterPro" id="IPR006042">
    <property type="entry name" value="Xan_ur_permease"/>
</dbReference>
<dbReference type="RefSeq" id="WP_154475422.1">
    <property type="nucleotide sequence ID" value="NZ_JACHMK010000001.1"/>
</dbReference>
<feature type="transmembrane region" description="Helical" evidence="9">
    <location>
        <begin position="193"/>
        <end position="212"/>
    </location>
</feature>
<evidence type="ECO:0000256" key="5">
    <source>
        <dbReference type="ARBA" id="ARBA00022692"/>
    </source>
</evidence>
<evidence type="ECO:0000313" key="11">
    <source>
        <dbReference type="Proteomes" id="UP000617426"/>
    </source>
</evidence>
<feature type="transmembrane region" description="Helical" evidence="9">
    <location>
        <begin position="64"/>
        <end position="81"/>
    </location>
</feature>
<dbReference type="GeneID" id="85978098"/>
<comment type="similarity">
    <text evidence="2">Belongs to the nucleobase:cation symporter-2 (NCS2) (TC 2.A.40) family.</text>
</comment>
<feature type="transmembrane region" description="Helical" evidence="9">
    <location>
        <begin position="114"/>
        <end position="132"/>
    </location>
</feature>
<feature type="transmembrane region" description="Helical" evidence="9">
    <location>
        <begin position="88"/>
        <end position="108"/>
    </location>
</feature>
<feature type="transmembrane region" description="Helical" evidence="9">
    <location>
        <begin position="168"/>
        <end position="186"/>
    </location>
</feature>
<dbReference type="AlphaFoldDB" id="A0A7K0K687"/>
<evidence type="ECO:0000313" key="10">
    <source>
        <dbReference type="EMBL" id="MBB6333779.1"/>
    </source>
</evidence>
<keyword evidence="3" id="KW-0813">Transport</keyword>
<keyword evidence="4" id="KW-1003">Cell membrane</keyword>
<organism evidence="10 11">
    <name type="scientific">Schaalia hyovaginalis</name>
    <dbReference type="NCBI Taxonomy" id="29316"/>
    <lineage>
        <taxon>Bacteria</taxon>
        <taxon>Bacillati</taxon>
        <taxon>Actinomycetota</taxon>
        <taxon>Actinomycetes</taxon>
        <taxon>Actinomycetales</taxon>
        <taxon>Actinomycetaceae</taxon>
        <taxon>Schaalia</taxon>
    </lineage>
</organism>
<comment type="caution">
    <text evidence="10">The sequence shown here is derived from an EMBL/GenBank/DDBJ whole genome shotgun (WGS) entry which is preliminary data.</text>
</comment>
<dbReference type="Proteomes" id="UP000617426">
    <property type="component" value="Unassembled WGS sequence"/>
</dbReference>
<evidence type="ECO:0000256" key="1">
    <source>
        <dbReference type="ARBA" id="ARBA00004651"/>
    </source>
</evidence>
<evidence type="ECO:0000256" key="8">
    <source>
        <dbReference type="SAM" id="MobiDB-lite"/>
    </source>
</evidence>
<feature type="transmembrane region" description="Helical" evidence="9">
    <location>
        <begin position="372"/>
        <end position="390"/>
    </location>
</feature>
<sequence>MSNTPRGFFRWKLHGNGTTISPGEVVAAGERLSWPRTIGIGAQHVVAMFGATFLVPLLTGFPPATTLFFSAIGTLLFFLITAGRLPSYLGSSFALIAPIVAVSETLGMNYAQGGVIATGATLALVGAIVHFAGVRWIDALMPPVVTGSIVALIGLNLAPAAWNNVKEAPLTALITIVSICIITVLFKGIIGRLSILFGVLIGYLAAVLQHQVDFSAISQAAWFGLPQFHAPAFDPSTLGLFVPVVFVLVAENVGHVKSVSAMTGENLDDVTGRALLADGLATVLAGSGGGSGTTTYAENIGVMAATRVYSTAAYVVAAGFAFALSLLPKFGAIIATIPAGVLGGAGTVLYGMIGMLGVRIWVQNRVDFSNPVNLNTAAIALVVAIANFTWSPGGMTFEGIALGTAAALAIYHAMKWISKIRGTNLEQASPASAPAGTELESEAYAKRHRAAPAAE</sequence>
<accession>A0A7K0K687</accession>
<name>A0A7K0K687_9ACTO</name>